<protein>
    <submittedName>
        <fullName evidence="1">Uncharacterized protein</fullName>
    </submittedName>
</protein>
<dbReference type="EMBL" id="HACM01003315">
    <property type="protein sequence ID" value="CRZ03757.1"/>
    <property type="molecule type" value="Transcribed_RNA"/>
</dbReference>
<organism evidence="1">
    <name type="scientific">Spongospora subterranea</name>
    <dbReference type="NCBI Taxonomy" id="70186"/>
    <lineage>
        <taxon>Eukaryota</taxon>
        <taxon>Sar</taxon>
        <taxon>Rhizaria</taxon>
        <taxon>Endomyxa</taxon>
        <taxon>Phytomyxea</taxon>
        <taxon>Plasmodiophorida</taxon>
        <taxon>Plasmodiophoridae</taxon>
        <taxon>Spongospora</taxon>
    </lineage>
</organism>
<evidence type="ECO:0000313" key="1">
    <source>
        <dbReference type="EMBL" id="CRZ03757.1"/>
    </source>
</evidence>
<feature type="non-terminal residue" evidence="1">
    <location>
        <position position="1"/>
    </location>
</feature>
<reference evidence="1" key="1">
    <citation type="submission" date="2015-04" db="EMBL/GenBank/DDBJ databases">
        <title>The genome sequence of the plant pathogenic Rhizarian Plasmodiophora brassicae reveals insights in its biotrophic life cycle and the origin of chitin synthesis.</title>
        <authorList>
            <person name="Schwelm A."/>
            <person name="Fogelqvist J."/>
            <person name="Knaust A."/>
            <person name="Julke S."/>
            <person name="Lilja T."/>
            <person name="Dhandapani V."/>
            <person name="Bonilla-Rosso G."/>
            <person name="Karlsson M."/>
            <person name="Shevchenko A."/>
            <person name="Choi S.R."/>
            <person name="Kim H.G."/>
            <person name="Park J.Y."/>
            <person name="Lim Y.P."/>
            <person name="Ludwig-Muller J."/>
            <person name="Dixelius C."/>
        </authorList>
    </citation>
    <scope>NUCLEOTIDE SEQUENCE</scope>
    <source>
        <tissue evidence="1">Potato root galls</tissue>
    </source>
</reference>
<sequence>LRNISRVYSSVPGALPIDNVDGGLRFNKETHSYLYDGLPCISVTSYISTLFPQFDAHEILNRYYDRWQQNPNHKYYGMDPESIKAQWSSSGAEASRLVSN</sequence>
<proteinExistence type="predicted"/>
<name>A0A0H5QQ57_9EUKA</name>
<accession>A0A0H5QQ57</accession>
<dbReference type="AlphaFoldDB" id="A0A0H5QQ57"/>